<organism evidence="8 9">
    <name type="scientific">Pseudodesulfovibrio karagichevae</name>
    <dbReference type="NCBI Taxonomy" id="3239305"/>
    <lineage>
        <taxon>Bacteria</taxon>
        <taxon>Pseudomonadati</taxon>
        <taxon>Thermodesulfobacteriota</taxon>
        <taxon>Desulfovibrionia</taxon>
        <taxon>Desulfovibrionales</taxon>
        <taxon>Desulfovibrionaceae</taxon>
    </lineage>
</organism>
<evidence type="ECO:0000313" key="9">
    <source>
        <dbReference type="Proteomes" id="UP001568698"/>
    </source>
</evidence>
<sequence length="241" mass="26772">MSDAHILVTGGSGLLGTALQKAMPRALYPASDEFNVCDPEQMRRYVAGRDITTVFHGAAFTSPPKIDENPIKALDSNIAGTANVVKLCFENGWRLVYISTDYVFKGDKGRYGENDEVLPQNKYAWSKLGGECAVRLYDNSLIVRTSLGEDEFPYPKAFVDQWTSRQPVTAIAAKLVEIIRREDLRGVLHVGGERRTIMEYAREISPGKDIGELSINDVAFTVPVDTSLDTARYKSLFKESK</sequence>
<dbReference type="InterPro" id="IPR036291">
    <property type="entry name" value="NAD(P)-bd_dom_sf"/>
</dbReference>
<dbReference type="PANTHER" id="PTHR10491">
    <property type="entry name" value="DTDP-4-DEHYDRORHAMNOSE REDUCTASE"/>
    <property type="match status" value="1"/>
</dbReference>
<keyword evidence="9" id="KW-1185">Reference proteome</keyword>
<dbReference type="Gene3D" id="3.40.50.720">
    <property type="entry name" value="NAD(P)-binding Rossmann-like Domain"/>
    <property type="match status" value="1"/>
</dbReference>
<comment type="caution">
    <text evidence="8">The sequence shown here is derived from an EMBL/GenBank/DDBJ whole genome shotgun (WGS) entry which is preliminary data.</text>
</comment>
<feature type="domain" description="RmlD-like substrate binding" evidence="7">
    <location>
        <begin position="5"/>
        <end position="172"/>
    </location>
</feature>
<dbReference type="InterPro" id="IPR005913">
    <property type="entry name" value="dTDP_dehydrorham_reduct"/>
</dbReference>
<evidence type="ECO:0000256" key="6">
    <source>
        <dbReference type="RuleBase" id="RU364082"/>
    </source>
</evidence>
<protein>
    <recommendedName>
        <fullName evidence="4 6">dTDP-4-dehydrorhamnose reductase</fullName>
        <ecNumber evidence="3 6">1.1.1.133</ecNumber>
    </recommendedName>
</protein>
<proteinExistence type="inferred from homology"/>
<dbReference type="InterPro" id="IPR029903">
    <property type="entry name" value="RmlD-like-bd"/>
</dbReference>
<reference evidence="8 9" key="1">
    <citation type="submission" date="2024-08" db="EMBL/GenBank/DDBJ databases">
        <title>Sulfate-reducing bacteria isolated from formation water of the oil field in Kazakhstan and description of Pseudodesulfovibrio sp.</title>
        <authorList>
            <person name="Bidzhieva S.K."/>
            <person name="Tourova T.P."/>
            <person name="Grouzdev D.S."/>
            <person name="Beletsky A.V."/>
            <person name="Sokolova D.S."/>
            <person name="Samigullina S.R."/>
            <person name="Poltaraus A.B."/>
            <person name="Avtukh A.N."/>
            <person name="Tereshina V.M."/>
            <person name="Zhaparov N.S."/>
            <person name="Mardanov A.V."/>
            <person name="Nazina T.N."/>
        </authorList>
    </citation>
    <scope>NUCLEOTIDE SEQUENCE [LARGE SCALE GENOMIC DNA]</scope>
    <source>
        <strain evidence="8 9">9FUS</strain>
    </source>
</reference>
<keyword evidence="6" id="KW-0521">NADP</keyword>
<comment type="pathway">
    <text evidence="1 6">Carbohydrate biosynthesis; dTDP-L-rhamnose biosynthesis.</text>
</comment>
<comment type="function">
    <text evidence="6">Catalyzes the reduction of dTDP-6-deoxy-L-lyxo-4-hexulose to yield dTDP-L-rhamnose.</text>
</comment>
<evidence type="ECO:0000256" key="4">
    <source>
        <dbReference type="ARBA" id="ARBA00017099"/>
    </source>
</evidence>
<keyword evidence="6" id="KW-0560">Oxidoreductase</keyword>
<name>A0ABV4K3U3_9BACT</name>
<dbReference type="EMBL" id="JBGLYH010000022">
    <property type="protein sequence ID" value="MEZ7196961.1"/>
    <property type="molecule type" value="Genomic_DNA"/>
</dbReference>
<evidence type="ECO:0000256" key="2">
    <source>
        <dbReference type="ARBA" id="ARBA00010944"/>
    </source>
</evidence>
<evidence type="ECO:0000256" key="1">
    <source>
        <dbReference type="ARBA" id="ARBA00004781"/>
    </source>
</evidence>
<evidence type="ECO:0000259" key="7">
    <source>
        <dbReference type="Pfam" id="PF04321"/>
    </source>
</evidence>
<dbReference type="PANTHER" id="PTHR10491:SF4">
    <property type="entry name" value="METHIONINE ADENOSYLTRANSFERASE 2 SUBUNIT BETA"/>
    <property type="match status" value="1"/>
</dbReference>
<accession>A0ABV4K3U3</accession>
<comment type="catalytic activity">
    <reaction evidence="5">
        <text>dTDP-beta-L-rhamnose + NADP(+) = dTDP-4-dehydro-beta-L-rhamnose + NADPH + H(+)</text>
        <dbReference type="Rhea" id="RHEA:21796"/>
        <dbReference type="ChEBI" id="CHEBI:15378"/>
        <dbReference type="ChEBI" id="CHEBI:57510"/>
        <dbReference type="ChEBI" id="CHEBI:57783"/>
        <dbReference type="ChEBI" id="CHEBI:58349"/>
        <dbReference type="ChEBI" id="CHEBI:62830"/>
        <dbReference type="EC" id="1.1.1.133"/>
    </reaction>
</comment>
<dbReference type="SUPFAM" id="SSF51735">
    <property type="entry name" value="NAD(P)-binding Rossmann-fold domains"/>
    <property type="match status" value="1"/>
</dbReference>
<evidence type="ECO:0000313" key="8">
    <source>
        <dbReference type="EMBL" id="MEZ7196961.1"/>
    </source>
</evidence>
<dbReference type="EC" id="1.1.1.133" evidence="3 6"/>
<dbReference type="RefSeq" id="WP_371386480.1">
    <property type="nucleotide sequence ID" value="NZ_JBGLYH010000022.1"/>
</dbReference>
<dbReference type="Proteomes" id="UP001568698">
    <property type="component" value="Unassembled WGS sequence"/>
</dbReference>
<dbReference type="Pfam" id="PF04321">
    <property type="entry name" value="RmlD_sub_bind"/>
    <property type="match status" value="1"/>
</dbReference>
<evidence type="ECO:0000256" key="5">
    <source>
        <dbReference type="ARBA" id="ARBA00048200"/>
    </source>
</evidence>
<gene>
    <name evidence="8" type="ORF">AB6M95_09390</name>
</gene>
<comment type="similarity">
    <text evidence="2 6">Belongs to the dTDP-4-dehydrorhamnose reductase family.</text>
</comment>
<evidence type="ECO:0000256" key="3">
    <source>
        <dbReference type="ARBA" id="ARBA00012929"/>
    </source>
</evidence>